<dbReference type="Proteomes" id="UP000600214">
    <property type="component" value="Unassembled WGS sequence"/>
</dbReference>
<evidence type="ECO:0000313" key="2">
    <source>
        <dbReference type="Proteomes" id="UP000600214"/>
    </source>
</evidence>
<protein>
    <submittedName>
        <fullName evidence="1">Uncharacterized protein</fullName>
    </submittedName>
</protein>
<evidence type="ECO:0000313" key="1">
    <source>
        <dbReference type="EMBL" id="GGH47331.1"/>
    </source>
</evidence>
<comment type="caution">
    <text evidence="1">The sequence shown here is derived from an EMBL/GenBank/DDBJ whole genome shotgun (WGS) entry which is preliminary data.</text>
</comment>
<reference evidence="2" key="1">
    <citation type="journal article" date="2019" name="Int. J. Syst. Evol. Microbiol.">
        <title>The Global Catalogue of Microorganisms (GCM) 10K type strain sequencing project: providing services to taxonomists for standard genome sequencing and annotation.</title>
        <authorList>
            <consortium name="The Broad Institute Genomics Platform"/>
            <consortium name="The Broad Institute Genome Sequencing Center for Infectious Disease"/>
            <person name="Wu L."/>
            <person name="Ma J."/>
        </authorList>
    </citation>
    <scope>NUCLEOTIDE SEQUENCE [LARGE SCALE GENOMIC DNA]</scope>
    <source>
        <strain evidence="2">CGMCC 1.15288</strain>
    </source>
</reference>
<keyword evidence="2" id="KW-1185">Reference proteome</keyword>
<sequence length="164" mass="18081">MAQTPIAGIYMKNKLHRSITILMAFLVLLSSTGFVLTVRECAMMGGKSMQVVRKSKENTRKPKVISSCCAKSTALKMAKGTFFKKTACCKESQKLEKLEVASVDSHLLAKLLKSVATGVTWSATSYQFIRAEWAVAAPFFSPDISFSSRLHGRSMLAFIQSFLI</sequence>
<organism evidence="1 2">
    <name type="scientific">Dyadobacter endophyticus</name>
    <dbReference type="NCBI Taxonomy" id="1749036"/>
    <lineage>
        <taxon>Bacteria</taxon>
        <taxon>Pseudomonadati</taxon>
        <taxon>Bacteroidota</taxon>
        <taxon>Cytophagia</taxon>
        <taxon>Cytophagales</taxon>
        <taxon>Spirosomataceae</taxon>
        <taxon>Dyadobacter</taxon>
    </lineage>
</organism>
<gene>
    <name evidence="1" type="ORF">GCM10007423_47740</name>
</gene>
<name>A0ABQ1Z2Z3_9BACT</name>
<proteinExistence type="predicted"/>
<accession>A0ABQ1Z2Z3</accession>
<dbReference type="EMBL" id="BMIA01000003">
    <property type="protein sequence ID" value="GGH47331.1"/>
    <property type="molecule type" value="Genomic_DNA"/>
</dbReference>